<dbReference type="EMBL" id="JAVDYB010000001">
    <property type="protein sequence ID" value="MDR7279119.1"/>
    <property type="molecule type" value="Genomic_DNA"/>
</dbReference>
<accession>A0AAE4CDJ4</accession>
<dbReference type="RefSeq" id="WP_310372472.1">
    <property type="nucleotide sequence ID" value="NZ_JAVDYB010000001.1"/>
</dbReference>
<feature type="compositionally biased region" description="Low complexity" evidence="1">
    <location>
        <begin position="256"/>
        <end position="276"/>
    </location>
</feature>
<evidence type="ECO:0000313" key="3">
    <source>
        <dbReference type="Proteomes" id="UP001183643"/>
    </source>
</evidence>
<reference evidence="2" key="1">
    <citation type="submission" date="2023-07" db="EMBL/GenBank/DDBJ databases">
        <title>Sequencing the genomes of 1000 actinobacteria strains.</title>
        <authorList>
            <person name="Klenk H.-P."/>
        </authorList>
    </citation>
    <scope>NUCLEOTIDE SEQUENCE</scope>
    <source>
        <strain evidence="2">DSM 44707</strain>
    </source>
</reference>
<evidence type="ECO:0000313" key="2">
    <source>
        <dbReference type="EMBL" id="MDR7279119.1"/>
    </source>
</evidence>
<feature type="region of interest" description="Disordered" evidence="1">
    <location>
        <begin position="249"/>
        <end position="276"/>
    </location>
</feature>
<dbReference type="Proteomes" id="UP001183643">
    <property type="component" value="Unassembled WGS sequence"/>
</dbReference>
<sequence>MSDHDLARLRAELDRLTGPARAQTLHDLTRAHTNRFWRAGPGRADARPDLDAAIAAATETYGWFRPGDALRPQIASQLGWLLATRHLAYGTPAEDRETGIARLVEALESPTLPPMMRQQARLWLGQLYLRRTLGGLGDIGGAMIGLVGRPGSDRAGNARAAAGCFRQVLAEPEMSGEITAAAESLLGIAESLLALGEGRLRGLGGIRKAAAGLRRLHEQSQVATRGPILFQGSRLAAMDPLDRPVMLVGSTEPDTAAPRRPAARPAAAPADPRAAVRQRLSAGDDPFPVLAPMLDRDAPRPDVGLADDLTALATTALHSGTAGPDDHLLLAAALWLRARADEGTAADEDTEAALDSLSAAAAGIAGLPVPAVPVLFRMLVLLGDRDPAGHLPRALAPIVSALRAVGADALAVPEAGGVLLHAADGRAMTAGVRALPRRVLMIGDTPPTGALSMVSTVAGPAQVIMLAGRPRRRLDERPVILAGPAGDPALLRAFYPHATVLDAGGDRRSSAEASMLHVGDAAVTVPDRTGAGGGLVVLPPSARFPALADAFLAAGFSGAVGWLRPVPDRAAVAVTAALHAHLTLWGREPAAAVFAVRRWLRSPERAAVPHLPVTLAAALDAAGPRDLADSLVHRGV</sequence>
<protein>
    <submittedName>
        <fullName evidence="2">Uncharacterized protein</fullName>
    </submittedName>
</protein>
<evidence type="ECO:0000256" key="1">
    <source>
        <dbReference type="SAM" id="MobiDB-lite"/>
    </source>
</evidence>
<comment type="caution">
    <text evidence="2">The sequence shown here is derived from an EMBL/GenBank/DDBJ whole genome shotgun (WGS) entry which is preliminary data.</text>
</comment>
<gene>
    <name evidence="2" type="ORF">J2S41_005897</name>
</gene>
<name>A0AAE4CDJ4_9ACTN</name>
<proteinExistence type="predicted"/>
<keyword evidence="3" id="KW-1185">Reference proteome</keyword>
<dbReference type="AlphaFoldDB" id="A0AAE4CDJ4"/>
<organism evidence="2 3">
    <name type="scientific">Catenuloplanes atrovinosus</name>
    <dbReference type="NCBI Taxonomy" id="137266"/>
    <lineage>
        <taxon>Bacteria</taxon>
        <taxon>Bacillati</taxon>
        <taxon>Actinomycetota</taxon>
        <taxon>Actinomycetes</taxon>
        <taxon>Micromonosporales</taxon>
        <taxon>Micromonosporaceae</taxon>
        <taxon>Catenuloplanes</taxon>
    </lineage>
</organism>